<organism evidence="1">
    <name type="scientific">freshwater metagenome</name>
    <dbReference type="NCBI Taxonomy" id="449393"/>
    <lineage>
        <taxon>unclassified sequences</taxon>
        <taxon>metagenomes</taxon>
        <taxon>ecological metagenomes</taxon>
    </lineage>
</organism>
<proteinExistence type="predicted"/>
<protein>
    <submittedName>
        <fullName evidence="1">Unannotated protein</fullName>
    </submittedName>
</protein>
<sequence length="101" mass="10503">MRFTSVVLPAPVGPTMATVWPGSAMSDRSVMSGFAGSYENDTWSNSTRPRGSGVVSGTGASALCSGASSNSKTRSAEAMPDCNTLAIEASWVSGCVNWREY</sequence>
<name>A0A6J6NEG4_9ZZZZ</name>
<evidence type="ECO:0000313" key="1">
    <source>
        <dbReference type="EMBL" id="CAB4683105.1"/>
    </source>
</evidence>
<reference evidence="1" key="1">
    <citation type="submission" date="2020-05" db="EMBL/GenBank/DDBJ databases">
        <authorList>
            <person name="Chiriac C."/>
            <person name="Salcher M."/>
            <person name="Ghai R."/>
            <person name="Kavagutti S V."/>
        </authorList>
    </citation>
    <scope>NUCLEOTIDE SEQUENCE</scope>
</reference>
<dbReference type="AlphaFoldDB" id="A0A6J6NEG4"/>
<accession>A0A6J6NEG4</accession>
<dbReference type="EMBL" id="CAEZXM010000040">
    <property type="protein sequence ID" value="CAB4683105.1"/>
    <property type="molecule type" value="Genomic_DNA"/>
</dbReference>
<gene>
    <name evidence="1" type="ORF">UFOPK2366_00336</name>
</gene>